<accession>A0A7K1SBA1</accession>
<dbReference type="EMBL" id="WPIN01000004">
    <property type="protein sequence ID" value="MVM30836.1"/>
    <property type="molecule type" value="Genomic_DNA"/>
</dbReference>
<dbReference type="RefSeq" id="WP_157585816.1">
    <property type="nucleotide sequence ID" value="NZ_WPIN01000004.1"/>
</dbReference>
<keyword evidence="1" id="KW-0812">Transmembrane</keyword>
<evidence type="ECO:0000313" key="2">
    <source>
        <dbReference type="EMBL" id="MVM30836.1"/>
    </source>
</evidence>
<protein>
    <submittedName>
        <fullName evidence="2">DUF1345 domain-containing protein</fullName>
    </submittedName>
</protein>
<proteinExistence type="predicted"/>
<feature type="transmembrane region" description="Helical" evidence="1">
    <location>
        <begin position="81"/>
        <end position="102"/>
    </location>
</feature>
<gene>
    <name evidence="2" type="ORF">GO755_12410</name>
</gene>
<sequence length="217" mass="24264">MINRLLQYISRFDSHHRLMIALVVAGIAYFVVPESYNVPAHITAVWVAFAVTVLVLAWTSMLVAHPRDLPKLSQLQDSSRLFILVFVVVAAVASLFAVIALLNSMDKNRREHILLPILAVSSAWSLVHTVFIFRYAHLYYGNDRRPNKRPGGLDFPNEPEPDYLDFAYFSFVIGMTSQVSDVTIGSKEMRRTALSHGVLSFGFNAIIIALTISGLSK</sequence>
<evidence type="ECO:0000313" key="3">
    <source>
        <dbReference type="Proteomes" id="UP000436006"/>
    </source>
</evidence>
<organism evidence="2 3">
    <name type="scientific">Spirosoma arboris</name>
    <dbReference type="NCBI Taxonomy" id="2682092"/>
    <lineage>
        <taxon>Bacteria</taxon>
        <taxon>Pseudomonadati</taxon>
        <taxon>Bacteroidota</taxon>
        <taxon>Cytophagia</taxon>
        <taxon>Cytophagales</taxon>
        <taxon>Cytophagaceae</taxon>
        <taxon>Spirosoma</taxon>
    </lineage>
</organism>
<dbReference type="AlphaFoldDB" id="A0A7K1SBA1"/>
<feature type="transmembrane region" description="Helical" evidence="1">
    <location>
        <begin position="196"/>
        <end position="215"/>
    </location>
</feature>
<keyword evidence="1" id="KW-1133">Transmembrane helix</keyword>
<dbReference type="InterPro" id="IPR009781">
    <property type="entry name" value="DUF1345"/>
</dbReference>
<feature type="transmembrane region" description="Helical" evidence="1">
    <location>
        <begin position="15"/>
        <end position="32"/>
    </location>
</feature>
<feature type="transmembrane region" description="Helical" evidence="1">
    <location>
        <begin position="114"/>
        <end position="136"/>
    </location>
</feature>
<comment type="caution">
    <text evidence="2">The sequence shown here is derived from an EMBL/GenBank/DDBJ whole genome shotgun (WGS) entry which is preliminary data.</text>
</comment>
<dbReference type="Pfam" id="PF07077">
    <property type="entry name" value="DUF1345"/>
    <property type="match status" value="1"/>
</dbReference>
<dbReference type="Proteomes" id="UP000436006">
    <property type="component" value="Unassembled WGS sequence"/>
</dbReference>
<name>A0A7K1SBA1_9BACT</name>
<reference evidence="2 3" key="1">
    <citation type="submission" date="2019-12" db="EMBL/GenBank/DDBJ databases">
        <title>Spirosoma sp. HMF4905 genome sequencing and assembly.</title>
        <authorList>
            <person name="Kang H."/>
            <person name="Cha I."/>
            <person name="Kim H."/>
            <person name="Joh K."/>
        </authorList>
    </citation>
    <scope>NUCLEOTIDE SEQUENCE [LARGE SCALE GENOMIC DNA]</scope>
    <source>
        <strain evidence="2 3">HMF4905</strain>
    </source>
</reference>
<feature type="transmembrane region" description="Helical" evidence="1">
    <location>
        <begin position="44"/>
        <end position="61"/>
    </location>
</feature>
<keyword evidence="1" id="KW-0472">Membrane</keyword>
<keyword evidence="3" id="KW-1185">Reference proteome</keyword>
<evidence type="ECO:0000256" key="1">
    <source>
        <dbReference type="SAM" id="Phobius"/>
    </source>
</evidence>